<evidence type="ECO:0000256" key="4">
    <source>
        <dbReference type="ARBA" id="ARBA00032235"/>
    </source>
</evidence>
<dbReference type="GO" id="GO:0006265">
    <property type="term" value="P:DNA topological change"/>
    <property type="evidence" value="ECO:0007669"/>
    <property type="project" value="InterPro"/>
</dbReference>
<dbReference type="Proteomes" id="UP000324575">
    <property type="component" value="Unassembled WGS sequence"/>
</dbReference>
<evidence type="ECO:0000259" key="7">
    <source>
        <dbReference type="PROSITE" id="PS52039"/>
    </source>
</evidence>
<dbReference type="Gene3D" id="2.70.20.10">
    <property type="entry name" value="Topoisomerase I, domain 3"/>
    <property type="match status" value="1"/>
</dbReference>
<evidence type="ECO:0000256" key="2">
    <source>
        <dbReference type="ARBA" id="ARBA00030003"/>
    </source>
</evidence>
<comment type="caution">
    <text evidence="8">The sequence shown here is derived from an EMBL/GenBank/DDBJ whole genome shotgun (WGS) entry which is preliminary data.</text>
</comment>
<dbReference type="SMART" id="SM00493">
    <property type="entry name" value="TOPRIM"/>
    <property type="match status" value="1"/>
</dbReference>
<proteinExistence type="predicted"/>
<dbReference type="Gene3D" id="3.40.50.140">
    <property type="match status" value="1"/>
</dbReference>
<dbReference type="SMART" id="SM00436">
    <property type="entry name" value="TOP1Bc"/>
    <property type="match status" value="1"/>
</dbReference>
<evidence type="ECO:0000256" key="5">
    <source>
        <dbReference type="ARBA" id="ARBA00032877"/>
    </source>
</evidence>
<gene>
    <name evidence="8" type="ORF">EZS26_003714</name>
</gene>
<dbReference type="GO" id="GO:0003917">
    <property type="term" value="F:DNA topoisomerase type I (single strand cut, ATP-independent) activity"/>
    <property type="evidence" value="ECO:0007669"/>
    <property type="project" value="InterPro"/>
</dbReference>
<dbReference type="GO" id="GO:0006281">
    <property type="term" value="P:DNA repair"/>
    <property type="evidence" value="ECO:0007669"/>
    <property type="project" value="TreeGrafter"/>
</dbReference>
<dbReference type="InterPro" id="IPR013824">
    <property type="entry name" value="Topo_IA_cen_sub1"/>
</dbReference>
<feature type="domain" description="Topo IA-type catalytic" evidence="7">
    <location>
        <begin position="159"/>
        <end position="345"/>
    </location>
</feature>
<dbReference type="Gene3D" id="1.10.460.10">
    <property type="entry name" value="Topoisomerase I, domain 2"/>
    <property type="match status" value="1"/>
</dbReference>
<dbReference type="GO" id="GO:0043597">
    <property type="term" value="C:cytoplasmic replication fork"/>
    <property type="evidence" value="ECO:0007669"/>
    <property type="project" value="TreeGrafter"/>
</dbReference>
<dbReference type="AlphaFoldDB" id="A0A5M8NY20"/>
<dbReference type="GO" id="GO:0006310">
    <property type="term" value="P:DNA recombination"/>
    <property type="evidence" value="ECO:0007669"/>
    <property type="project" value="TreeGrafter"/>
</dbReference>
<dbReference type="PROSITE" id="PS52039">
    <property type="entry name" value="TOPO_IA_2"/>
    <property type="match status" value="1"/>
</dbReference>
<dbReference type="GO" id="GO:0003677">
    <property type="term" value="F:DNA binding"/>
    <property type="evidence" value="ECO:0007669"/>
    <property type="project" value="InterPro"/>
</dbReference>
<dbReference type="Pfam" id="PF01131">
    <property type="entry name" value="Topoisom_bac"/>
    <property type="match status" value="1"/>
</dbReference>
<feature type="domain" description="Toprim" evidence="6">
    <location>
        <begin position="2"/>
        <end position="142"/>
    </location>
</feature>
<evidence type="ECO:0000259" key="6">
    <source>
        <dbReference type="PROSITE" id="PS50880"/>
    </source>
</evidence>
<dbReference type="EMBL" id="SNRX01000132">
    <property type="protein sequence ID" value="KAA6300149.1"/>
    <property type="molecule type" value="Genomic_DNA"/>
</dbReference>
<dbReference type="InterPro" id="IPR013497">
    <property type="entry name" value="Topo_IA_cen"/>
</dbReference>
<dbReference type="InterPro" id="IPR003601">
    <property type="entry name" value="Topo_IA_2"/>
</dbReference>
<reference evidence="8 9" key="1">
    <citation type="submission" date="2019-03" db="EMBL/GenBank/DDBJ databases">
        <title>Single cell metagenomics reveals metabolic interactions within the superorganism composed of flagellate Streblomastix strix and complex community of Bacteroidetes bacteria on its surface.</title>
        <authorList>
            <person name="Treitli S.C."/>
            <person name="Kolisko M."/>
            <person name="Husnik F."/>
            <person name="Keeling P."/>
            <person name="Hampl V."/>
        </authorList>
    </citation>
    <scope>NUCLEOTIDE SEQUENCE [LARGE SCALE GENOMIC DNA]</scope>
    <source>
        <strain evidence="8">St1</strain>
    </source>
</reference>
<dbReference type="InterPro" id="IPR034144">
    <property type="entry name" value="TOPRIM_TopoIII"/>
</dbReference>
<dbReference type="Gene3D" id="1.10.290.10">
    <property type="entry name" value="Topoisomerase I, domain 4"/>
    <property type="match status" value="1"/>
</dbReference>
<dbReference type="InterPro" id="IPR013825">
    <property type="entry name" value="Topo_IA_cen_sub2"/>
</dbReference>
<dbReference type="PRINTS" id="PR00417">
    <property type="entry name" value="PRTPISMRASEI"/>
</dbReference>
<dbReference type="PROSITE" id="PS50880">
    <property type="entry name" value="TOPRIM"/>
    <property type="match status" value="1"/>
</dbReference>
<protein>
    <recommendedName>
        <fullName evidence="5">Omega-protein</fullName>
    </recommendedName>
    <alternativeName>
        <fullName evidence="4">Relaxing enzyme</fullName>
    </alternativeName>
    <alternativeName>
        <fullName evidence="2">Swivelase</fullName>
    </alternativeName>
    <alternativeName>
        <fullName evidence="3">Untwisting enzyme</fullName>
    </alternativeName>
</protein>
<keyword evidence="1 8" id="KW-0413">Isomerase</keyword>
<evidence type="ECO:0000313" key="9">
    <source>
        <dbReference type="Proteomes" id="UP000324575"/>
    </source>
</evidence>
<name>A0A5M8NY20_9BACT</name>
<dbReference type="InterPro" id="IPR000380">
    <property type="entry name" value="Topo_IA"/>
</dbReference>
<dbReference type="CDD" id="cd03362">
    <property type="entry name" value="TOPRIM_TopoIA_TopoIII"/>
    <property type="match status" value="1"/>
</dbReference>
<evidence type="ECO:0000313" key="8">
    <source>
        <dbReference type="EMBL" id="KAA6300149.1"/>
    </source>
</evidence>
<dbReference type="InterPro" id="IPR006171">
    <property type="entry name" value="TOPRIM_dom"/>
</dbReference>
<feature type="non-terminal residue" evidence="8">
    <location>
        <position position="345"/>
    </location>
</feature>
<dbReference type="SUPFAM" id="SSF56712">
    <property type="entry name" value="Prokaryotic type I DNA topoisomerase"/>
    <property type="match status" value="1"/>
</dbReference>
<sequence length="345" mass="38767">MKTAIIAEKPSVAREIAGIVGATSKEDGFMHGNGYMVTWAFGHLITLAMPEAYGFTGFSREHLPIIPPTFKLVPRQVREGKEYKADAGALRQLKIIRHVFESCDSIIVATDAGREGELIFRLIYTYLNCTKPFKRLWISSLTDKAIKEGLQKLKQGSDYDSLYHAAKARSEADWLVGINASQALSIAAGQGTYSLGRVQTPTLAMICKRYMENRNFVSVPFWQVRVQTEKAGIPFTALSGERYENRQNADAVLRLLQENKILQVQSVKKKEVNQEPPLLYDLTTLQKEANSKHGFSADKTLSIAQKLYEAKLTTYPRTGSRYISADVMEEIPELIKSLEQYSRFA</sequence>
<dbReference type="InterPro" id="IPR013826">
    <property type="entry name" value="Topo_IA_cen_sub3"/>
</dbReference>
<evidence type="ECO:0000256" key="1">
    <source>
        <dbReference type="ARBA" id="ARBA00023235"/>
    </source>
</evidence>
<dbReference type="PANTHER" id="PTHR11390:SF21">
    <property type="entry name" value="DNA TOPOISOMERASE 3-ALPHA"/>
    <property type="match status" value="1"/>
</dbReference>
<dbReference type="PANTHER" id="PTHR11390">
    <property type="entry name" value="PROKARYOTIC DNA TOPOISOMERASE"/>
    <property type="match status" value="1"/>
</dbReference>
<dbReference type="Pfam" id="PF01751">
    <property type="entry name" value="Toprim"/>
    <property type="match status" value="1"/>
</dbReference>
<accession>A0A5M8NY20</accession>
<organism evidence="8 9">
    <name type="scientific">Candidatus Ordinivivax streblomastigis</name>
    <dbReference type="NCBI Taxonomy" id="2540710"/>
    <lineage>
        <taxon>Bacteria</taxon>
        <taxon>Pseudomonadati</taxon>
        <taxon>Bacteroidota</taxon>
        <taxon>Bacteroidia</taxon>
        <taxon>Bacteroidales</taxon>
        <taxon>Candidatus Ordinivivax</taxon>
    </lineage>
</organism>
<evidence type="ECO:0000256" key="3">
    <source>
        <dbReference type="ARBA" id="ARBA00031985"/>
    </source>
</evidence>
<dbReference type="InterPro" id="IPR023405">
    <property type="entry name" value="Topo_IA_core_domain"/>
</dbReference>